<name>A0A0G1XUV3_9BACT</name>
<organism evidence="4 5">
    <name type="scientific">Candidatus Giovannonibacteria bacterium GW2011_GWA2_53_7</name>
    <dbReference type="NCBI Taxonomy" id="1618650"/>
    <lineage>
        <taxon>Bacteria</taxon>
        <taxon>Candidatus Giovannoniibacteriota</taxon>
    </lineage>
</organism>
<feature type="coiled-coil region" evidence="2">
    <location>
        <begin position="45"/>
        <end position="79"/>
    </location>
</feature>
<evidence type="ECO:0000313" key="5">
    <source>
        <dbReference type="Proteomes" id="UP000034290"/>
    </source>
</evidence>
<dbReference type="InterPro" id="IPR016047">
    <property type="entry name" value="M23ase_b-sheet_dom"/>
</dbReference>
<keyword evidence="2" id="KW-0175">Coiled coil</keyword>
<dbReference type="PANTHER" id="PTHR21666">
    <property type="entry name" value="PEPTIDASE-RELATED"/>
    <property type="match status" value="1"/>
</dbReference>
<evidence type="ECO:0000256" key="2">
    <source>
        <dbReference type="SAM" id="Coils"/>
    </source>
</evidence>
<dbReference type="PANTHER" id="PTHR21666:SF289">
    <property type="entry name" value="L-ALA--D-GLU ENDOPEPTIDASE"/>
    <property type="match status" value="1"/>
</dbReference>
<protein>
    <submittedName>
        <fullName evidence="4">Peptidase M23</fullName>
    </submittedName>
</protein>
<proteinExistence type="predicted"/>
<gene>
    <name evidence="4" type="ORF">UY81_C0063G0010</name>
</gene>
<evidence type="ECO:0000259" key="3">
    <source>
        <dbReference type="Pfam" id="PF01551"/>
    </source>
</evidence>
<dbReference type="AlphaFoldDB" id="A0A0G1XUV3"/>
<dbReference type="Gene3D" id="6.10.250.3150">
    <property type="match status" value="1"/>
</dbReference>
<feature type="coiled-coil region" evidence="2">
    <location>
        <begin position="182"/>
        <end position="216"/>
    </location>
</feature>
<dbReference type="Pfam" id="PF01551">
    <property type="entry name" value="Peptidase_M23"/>
    <property type="match status" value="1"/>
</dbReference>
<dbReference type="InterPro" id="IPR050570">
    <property type="entry name" value="Cell_wall_metabolism_enzyme"/>
</dbReference>
<evidence type="ECO:0000256" key="1">
    <source>
        <dbReference type="ARBA" id="ARBA00022729"/>
    </source>
</evidence>
<sequence>MPLTFNYFSPQFKFPPPIPIVLLLLFGLIIVTAGTPEGIAESRYNDELESQINTRNQEISNLEAEISRLNDSLTNTSKQATTLKGEVARLDTTNKKLLADIKLTESRMRQKALVIERLELDLTRQQGDISDLQDGLAEAMRALREASDHSLVEMILAQRNLSDFWVDREHLVRVEAKVYQTIGALRQVHQELKVDKNVAENERHNLLALKAKLADQKKINDGAKHQQNDLLSSTENQEANYRQLIASREAKKTALEQEIANFEAQLKLDVDLSKLPSAGTGPLSWPLDNIFITQNFGRTVDSVRLYASGTHNGVDFRASIGTAIKSVADGVVLGTGDTDLVCPRASYGRWALVKHNNGLTTLYAHLSLIKVNKGQTLARGELVGYSGQTGYATGPHLHLTIYASDGVKIDVLKSKVCSGTYTMPLADPQAYLDPLLYLK</sequence>
<dbReference type="Proteomes" id="UP000034290">
    <property type="component" value="Unassembled WGS sequence"/>
</dbReference>
<dbReference type="CDD" id="cd12797">
    <property type="entry name" value="M23_peptidase"/>
    <property type="match status" value="1"/>
</dbReference>
<dbReference type="Gene3D" id="2.70.70.10">
    <property type="entry name" value="Glucose Permease (Domain IIA)"/>
    <property type="match status" value="1"/>
</dbReference>
<comment type="caution">
    <text evidence="4">The sequence shown here is derived from an EMBL/GenBank/DDBJ whole genome shotgun (WGS) entry which is preliminary data.</text>
</comment>
<keyword evidence="1" id="KW-0732">Signal</keyword>
<dbReference type="InterPro" id="IPR011055">
    <property type="entry name" value="Dup_hybrid_motif"/>
</dbReference>
<dbReference type="EMBL" id="LCRM01000063">
    <property type="protein sequence ID" value="KKW34751.1"/>
    <property type="molecule type" value="Genomic_DNA"/>
</dbReference>
<feature type="domain" description="M23ase beta-sheet core" evidence="3">
    <location>
        <begin position="310"/>
        <end position="408"/>
    </location>
</feature>
<evidence type="ECO:0000313" key="4">
    <source>
        <dbReference type="EMBL" id="KKW34751.1"/>
    </source>
</evidence>
<dbReference type="SUPFAM" id="SSF51261">
    <property type="entry name" value="Duplicated hybrid motif"/>
    <property type="match status" value="1"/>
</dbReference>
<reference evidence="4 5" key="1">
    <citation type="journal article" date="2015" name="Nature">
        <title>rRNA introns, odd ribosomes, and small enigmatic genomes across a large radiation of phyla.</title>
        <authorList>
            <person name="Brown C.T."/>
            <person name="Hug L.A."/>
            <person name="Thomas B.C."/>
            <person name="Sharon I."/>
            <person name="Castelle C.J."/>
            <person name="Singh A."/>
            <person name="Wilkins M.J."/>
            <person name="Williams K.H."/>
            <person name="Banfield J.F."/>
        </authorList>
    </citation>
    <scope>NUCLEOTIDE SEQUENCE [LARGE SCALE GENOMIC DNA]</scope>
</reference>
<accession>A0A0G1XUV3</accession>
<dbReference type="GO" id="GO:0004222">
    <property type="term" value="F:metalloendopeptidase activity"/>
    <property type="evidence" value="ECO:0007669"/>
    <property type="project" value="TreeGrafter"/>
</dbReference>